<evidence type="ECO:0000313" key="10">
    <source>
        <dbReference type="Proteomes" id="UP000774130"/>
    </source>
</evidence>
<keyword evidence="5 7" id="KW-1133">Transmembrane helix</keyword>
<keyword evidence="4 7" id="KW-0812">Transmembrane</keyword>
<dbReference type="InterPro" id="IPR050256">
    <property type="entry name" value="Glycosyltransferase_2"/>
</dbReference>
<feature type="transmembrane region" description="Helical" evidence="7">
    <location>
        <begin position="262"/>
        <end position="285"/>
    </location>
</feature>
<keyword evidence="3" id="KW-0808">Transferase</keyword>
<dbReference type="RefSeq" id="WP_218326860.1">
    <property type="nucleotide sequence ID" value="NZ_JAHUZB010000005.1"/>
</dbReference>
<dbReference type="Pfam" id="PF00535">
    <property type="entry name" value="Glycos_transf_2"/>
    <property type="match status" value="1"/>
</dbReference>
<protein>
    <submittedName>
        <fullName evidence="9">Glycosyltransferase family 2 protein</fullName>
    </submittedName>
</protein>
<evidence type="ECO:0000256" key="3">
    <source>
        <dbReference type="ARBA" id="ARBA00022679"/>
    </source>
</evidence>
<accession>A0ABS6TFD3</accession>
<keyword evidence="2" id="KW-0328">Glycosyltransferase</keyword>
<comment type="subcellular location">
    <subcellularLocation>
        <location evidence="1">Membrane</location>
        <topology evidence="1">Multi-pass membrane protein</topology>
    </subcellularLocation>
</comment>
<evidence type="ECO:0000256" key="4">
    <source>
        <dbReference type="ARBA" id="ARBA00022692"/>
    </source>
</evidence>
<feature type="transmembrane region" description="Helical" evidence="7">
    <location>
        <begin position="232"/>
        <end position="250"/>
    </location>
</feature>
<proteinExistence type="predicted"/>
<evidence type="ECO:0000256" key="1">
    <source>
        <dbReference type="ARBA" id="ARBA00004141"/>
    </source>
</evidence>
<evidence type="ECO:0000256" key="7">
    <source>
        <dbReference type="SAM" id="Phobius"/>
    </source>
</evidence>
<organism evidence="9 10">
    <name type="scientific">Enterococcus alishanensis</name>
    <dbReference type="NCBI Taxonomy" id="1303817"/>
    <lineage>
        <taxon>Bacteria</taxon>
        <taxon>Bacillati</taxon>
        <taxon>Bacillota</taxon>
        <taxon>Bacilli</taxon>
        <taxon>Lactobacillales</taxon>
        <taxon>Enterococcaceae</taxon>
        <taxon>Enterococcus</taxon>
    </lineage>
</organism>
<dbReference type="Proteomes" id="UP000774130">
    <property type="component" value="Unassembled WGS sequence"/>
</dbReference>
<sequence length="330" mass="37482">MEQQPLISIVLPVFNEEETLNETILQIQHYINSQPATFEVIYVDDGSNDDSVELIRAAIQQYPSIRLVQFSRNFGHQIAISAGIRYASGDAVVVMDADLQDPPEVITQMIEKWREGYDVVYGKRRSRQGESYFKKISAQIFYRLLSKMTDTEIPLDTGDFRLMDKKVITQLKRMNETQPFVRGMVSWVGFKQTAVMYERHERFAGESKYPLRKMLSLAFDGITSFSVVPLKLANYFGGLLLAIDFLYLVIHLLIGNMTTDHWIIVNLLGIGGGLSIAVGMVGIYLERIVSQSKDRPLYIIDELIGFPYQSKITKKNLVKNAHGIRQSANG</sequence>
<evidence type="ECO:0000259" key="8">
    <source>
        <dbReference type="Pfam" id="PF00535"/>
    </source>
</evidence>
<name>A0ABS6TFD3_9ENTE</name>
<feature type="domain" description="Glycosyltransferase 2-like" evidence="8">
    <location>
        <begin position="8"/>
        <end position="168"/>
    </location>
</feature>
<reference evidence="9 10" key="1">
    <citation type="submission" date="2021-06" db="EMBL/GenBank/DDBJ databases">
        <title>Enterococcus alishanensis sp. nov., a novel lactic acid bacterium isolated from fresh coffee beans.</title>
        <authorList>
            <person name="Chen Y.-S."/>
        </authorList>
    </citation>
    <scope>NUCLEOTIDE SEQUENCE [LARGE SCALE GENOMIC DNA]</scope>
    <source>
        <strain evidence="9 10">ALS3</strain>
    </source>
</reference>
<evidence type="ECO:0000313" key="9">
    <source>
        <dbReference type="EMBL" id="MBV7391651.1"/>
    </source>
</evidence>
<evidence type="ECO:0000256" key="2">
    <source>
        <dbReference type="ARBA" id="ARBA00022676"/>
    </source>
</evidence>
<dbReference type="CDD" id="cd04187">
    <property type="entry name" value="DPM1_like_bac"/>
    <property type="match status" value="1"/>
</dbReference>
<dbReference type="PANTHER" id="PTHR48090">
    <property type="entry name" value="UNDECAPRENYL-PHOSPHATE 4-DEOXY-4-FORMAMIDO-L-ARABINOSE TRANSFERASE-RELATED"/>
    <property type="match status" value="1"/>
</dbReference>
<keyword evidence="10" id="KW-1185">Reference proteome</keyword>
<evidence type="ECO:0000256" key="6">
    <source>
        <dbReference type="ARBA" id="ARBA00023136"/>
    </source>
</evidence>
<dbReference type="EMBL" id="JAHUZB010000005">
    <property type="protein sequence ID" value="MBV7391651.1"/>
    <property type="molecule type" value="Genomic_DNA"/>
</dbReference>
<comment type="caution">
    <text evidence="9">The sequence shown here is derived from an EMBL/GenBank/DDBJ whole genome shotgun (WGS) entry which is preliminary data.</text>
</comment>
<evidence type="ECO:0000256" key="5">
    <source>
        <dbReference type="ARBA" id="ARBA00022989"/>
    </source>
</evidence>
<dbReference type="PANTHER" id="PTHR48090:SF1">
    <property type="entry name" value="PROPHAGE BACTOPRENOL GLUCOSYL TRANSFERASE HOMOLOG"/>
    <property type="match status" value="1"/>
</dbReference>
<dbReference type="InterPro" id="IPR001173">
    <property type="entry name" value="Glyco_trans_2-like"/>
</dbReference>
<keyword evidence="6 7" id="KW-0472">Membrane</keyword>
<gene>
    <name evidence="9" type="ORF">KUA55_13255</name>
</gene>